<dbReference type="SUPFAM" id="SSF50998">
    <property type="entry name" value="Quinoprotein alcohol dehydrogenase-like"/>
    <property type="match status" value="1"/>
</dbReference>
<feature type="compositionally biased region" description="Low complexity" evidence="4">
    <location>
        <begin position="953"/>
        <end position="974"/>
    </location>
</feature>
<dbReference type="PROSITE" id="PS50294">
    <property type="entry name" value="WD_REPEATS_REGION"/>
    <property type="match status" value="1"/>
</dbReference>
<dbReference type="Pfam" id="PF00400">
    <property type="entry name" value="WD40"/>
    <property type="match status" value="3"/>
</dbReference>
<reference evidence="5" key="2">
    <citation type="submission" date="2020-11" db="EMBL/GenBank/DDBJ databases">
        <authorList>
            <person name="Cecchin M."/>
            <person name="Marcolungo L."/>
            <person name="Rossato M."/>
            <person name="Girolomoni L."/>
            <person name="Cosentino E."/>
            <person name="Cuine S."/>
            <person name="Li-Beisson Y."/>
            <person name="Delledonne M."/>
            <person name="Ballottari M."/>
        </authorList>
    </citation>
    <scope>NUCLEOTIDE SEQUENCE</scope>
    <source>
        <strain evidence="5">211/11P</strain>
        <tissue evidence="5">Whole cell</tissue>
    </source>
</reference>
<dbReference type="PANTHER" id="PTHR15574:SF40">
    <property type="entry name" value="WD AND TETRATRICOPEPTIDE REPEATS PROTEIN 1"/>
    <property type="match status" value="1"/>
</dbReference>
<comment type="caution">
    <text evidence="5">The sequence shown here is derived from an EMBL/GenBank/DDBJ whole genome shotgun (WGS) entry which is preliminary data.</text>
</comment>
<feature type="compositionally biased region" description="Basic residues" evidence="4">
    <location>
        <begin position="333"/>
        <end position="345"/>
    </location>
</feature>
<feature type="region of interest" description="Disordered" evidence="4">
    <location>
        <begin position="801"/>
        <end position="861"/>
    </location>
</feature>
<gene>
    <name evidence="5" type="ORF">D9Q98_009116</name>
</gene>
<feature type="compositionally biased region" description="Polar residues" evidence="4">
    <location>
        <begin position="935"/>
        <end position="952"/>
    </location>
</feature>
<feature type="compositionally biased region" description="Low complexity" evidence="4">
    <location>
        <begin position="590"/>
        <end position="599"/>
    </location>
</feature>
<feature type="compositionally biased region" description="Low complexity" evidence="4">
    <location>
        <begin position="1055"/>
        <end position="1071"/>
    </location>
</feature>
<reference evidence="5" key="1">
    <citation type="journal article" date="2019" name="Plant J.">
        <title>Chlorella vulgaris genome assembly and annotation reveals the molecular basis for metabolic acclimation to high light conditions.</title>
        <authorList>
            <person name="Cecchin M."/>
            <person name="Marcolungo L."/>
            <person name="Rossato M."/>
            <person name="Girolomoni L."/>
            <person name="Cosentino E."/>
            <person name="Cuine S."/>
            <person name="Li-Beisson Y."/>
            <person name="Delledonne M."/>
            <person name="Ballottari M."/>
        </authorList>
    </citation>
    <scope>NUCLEOTIDE SEQUENCE</scope>
    <source>
        <tissue evidence="5">Whole cell</tissue>
    </source>
</reference>
<keyword evidence="2" id="KW-0677">Repeat</keyword>
<dbReference type="InterPro" id="IPR001680">
    <property type="entry name" value="WD40_rpt"/>
</dbReference>
<name>A0A9D4TH83_CHLVU</name>
<dbReference type="GO" id="GO:0045717">
    <property type="term" value="P:negative regulation of fatty acid biosynthetic process"/>
    <property type="evidence" value="ECO:0007669"/>
    <property type="project" value="TreeGrafter"/>
</dbReference>
<feature type="repeat" description="WD" evidence="3">
    <location>
        <begin position="48"/>
        <end position="79"/>
    </location>
</feature>
<organism evidence="5 6">
    <name type="scientific">Chlorella vulgaris</name>
    <name type="common">Green alga</name>
    <dbReference type="NCBI Taxonomy" id="3077"/>
    <lineage>
        <taxon>Eukaryota</taxon>
        <taxon>Viridiplantae</taxon>
        <taxon>Chlorophyta</taxon>
        <taxon>core chlorophytes</taxon>
        <taxon>Trebouxiophyceae</taxon>
        <taxon>Chlorellales</taxon>
        <taxon>Chlorellaceae</taxon>
        <taxon>Chlorella clade</taxon>
        <taxon>Chlorella</taxon>
    </lineage>
</organism>
<feature type="region of interest" description="Disordered" evidence="4">
    <location>
        <begin position="1055"/>
        <end position="1159"/>
    </location>
</feature>
<feature type="compositionally biased region" description="Low complexity" evidence="4">
    <location>
        <begin position="394"/>
        <end position="408"/>
    </location>
</feature>
<dbReference type="EMBL" id="SIDB01000012">
    <property type="protein sequence ID" value="KAI3425352.1"/>
    <property type="molecule type" value="Genomic_DNA"/>
</dbReference>
<evidence type="ECO:0000256" key="2">
    <source>
        <dbReference type="ARBA" id="ARBA00022737"/>
    </source>
</evidence>
<feature type="compositionally biased region" description="Acidic residues" evidence="4">
    <location>
        <begin position="1072"/>
        <end position="1083"/>
    </location>
</feature>
<keyword evidence="6" id="KW-1185">Reference proteome</keyword>
<dbReference type="GO" id="GO:0005737">
    <property type="term" value="C:cytoplasm"/>
    <property type="evidence" value="ECO:0007669"/>
    <property type="project" value="TreeGrafter"/>
</dbReference>
<sequence length="1359" mass="140043">MLLALQDREAGLASLEGAAAFGHRPHRFHTAALGDAGLAQRLKQTAALAGHSGAVNTLTWTDGGELLASGGEDCRLRLWRGAGHPKEGSLLHSLDTGHTASILCTRFLPAFNGDQLISCSADRQIRHLNVTKGAVRPYLVHQGRVRTVVPLDSHVFLSASEDGTVREFDVRQRPAAVHREALAGDDSNVLVDQRQERVGRQRVKVGIYSLAVDEQRPWMMLTGGTDPLMRLYDRRMLVGGGTGGAAQWMACYAPSHIKAALWDSGRHPGLELPEAGRQLPAGCHVTSVAFARGGSEVVASYSGELIYSFGVAAHARAVEALLHMPDTVIRAAAARHRSHTGRRSVHGYAASQQQQQQQQQQQPLLPSPDAQLALEGGGGTAPPTDQPPAAVLWAQAAQQQAGLSSRRQLPPPQQQRAVASRGIAIAQSVRQLEQQRRQQSRVAAAAGGGEGDGDVPRAESSRPAHWQLHPTSSTLRSPHNERRQGHVGGAPSHNQQQQQEEEAEQQVGHPQSSHGFGPPRFPHELVSDSEGLSDGFSLEGGRQPRQLGVRRSRRIMRRRRDAADAAELQLLLEDAAAEAAAAEDGDQQQREQQQQLAQQPAVSGVAEPASSSDGDRPDQLLSPTTTRGRRVRRRTIASCAAADDKAAAAAAAAAQLASPHRQGSVGVLGGGGTRGTVAAGAAEAADGRAAGGDGCFKAPAGRSPQRRHQTAATANAAANAIAAAAAQRLDSTLGLLHLPAAQLEASEVAAGGGGGGGCWEGGTQHGHQAAAATVSMRHGGAAGGVQAGSGGLIEQTGAPAVEVSSRPLPSASQGGLGTQLGSQQAAGHEASSLNSAEQPEGAEHVGSVAQRPRDAPSVGNAPLATTAAAPAAGGGGCVAAAAAERRRAAAEAREASTGHNNQFPLPPPPLFAQTGETQQQQQQQQLWVGGPRPQLQPTASTGTSRPPTASATQHQHQQQQPQQSQQQSQQQQQQRYLPPHGSARQASRLRRHSACLEAAAASGGGRPLADSAAGAAAAAADGFAVMGSSQVLPAVVVASAVAAIAAELTAARQAGASQEGQQADQQQQQQQQEEEQQGLEDEPQVTMLSGRGPSVLGEFMPGQDQPTSSEIQQRPPSQPSRGNGGGSDGGGGDGGAERSGGQRPPQQQQLARQRRRQVESALGAIVHGTGADDGEEEVSEPLMYSRCFAGHLNLAPIGREGLPLAPQLAFMGSHSELLVSPSDDGNVLIWHYASGRLVAVLPPVAPAASDGASGGGGPLASLAAAAAAGGGTTCVAPHPLLPMLASAGMDSSVRLWSPEAAQQSGGPEQAAAAVRSNLEQLAAGGWQQPASASELMGGLLGSRRAAPSAGTAADPCNTV</sequence>
<feature type="compositionally biased region" description="Low complexity" evidence="4">
    <location>
        <begin position="352"/>
        <end position="362"/>
    </location>
</feature>
<feature type="region of interest" description="Disordered" evidence="4">
    <location>
        <begin position="579"/>
        <end position="633"/>
    </location>
</feature>
<dbReference type="InterPro" id="IPR011047">
    <property type="entry name" value="Quinoprotein_ADH-like_sf"/>
</dbReference>
<dbReference type="InterPro" id="IPR036322">
    <property type="entry name" value="WD40_repeat_dom_sf"/>
</dbReference>
<dbReference type="SUPFAM" id="SSF50978">
    <property type="entry name" value="WD40 repeat-like"/>
    <property type="match status" value="1"/>
</dbReference>
<dbReference type="GO" id="GO:0080008">
    <property type="term" value="C:Cul4-RING E3 ubiquitin ligase complex"/>
    <property type="evidence" value="ECO:0007669"/>
    <property type="project" value="TreeGrafter"/>
</dbReference>
<evidence type="ECO:0000313" key="6">
    <source>
        <dbReference type="Proteomes" id="UP001055712"/>
    </source>
</evidence>
<dbReference type="Gene3D" id="2.130.10.10">
    <property type="entry name" value="YVTN repeat-like/Quinoprotein amine dehydrogenase"/>
    <property type="match status" value="2"/>
</dbReference>
<feature type="region of interest" description="Disordered" evidence="4">
    <location>
        <begin position="333"/>
        <end position="552"/>
    </location>
</feature>
<protein>
    <submittedName>
        <fullName evidence="5">Uncharacterized protein</fullName>
    </submittedName>
</protein>
<evidence type="ECO:0000313" key="5">
    <source>
        <dbReference type="EMBL" id="KAI3425352.1"/>
    </source>
</evidence>
<feature type="region of interest" description="Disordered" evidence="4">
    <location>
        <begin position="888"/>
        <end position="991"/>
    </location>
</feature>
<accession>A0A9D4TH83</accession>
<dbReference type="InterPro" id="IPR015943">
    <property type="entry name" value="WD40/YVTN_repeat-like_dom_sf"/>
</dbReference>
<evidence type="ECO:0000256" key="3">
    <source>
        <dbReference type="PROSITE-ProRule" id="PRU00221"/>
    </source>
</evidence>
<dbReference type="OrthoDB" id="4869960at2759"/>
<dbReference type="PANTHER" id="PTHR15574">
    <property type="entry name" value="WD REPEAT DOMAIN-CONTAINING FAMILY"/>
    <property type="match status" value="1"/>
</dbReference>
<feature type="compositionally biased region" description="Gly residues" evidence="4">
    <location>
        <begin position="1122"/>
        <end position="1138"/>
    </location>
</feature>
<evidence type="ECO:0000256" key="4">
    <source>
        <dbReference type="SAM" id="MobiDB-lite"/>
    </source>
</evidence>
<proteinExistence type="predicted"/>
<dbReference type="SMART" id="SM00320">
    <property type="entry name" value="WD40"/>
    <property type="match status" value="5"/>
</dbReference>
<dbReference type="InterPro" id="IPR045151">
    <property type="entry name" value="DCAF8"/>
</dbReference>
<dbReference type="PROSITE" id="PS50082">
    <property type="entry name" value="WD_REPEATS_2"/>
    <property type="match status" value="1"/>
</dbReference>
<dbReference type="Proteomes" id="UP001055712">
    <property type="component" value="Unassembled WGS sequence"/>
</dbReference>
<feature type="compositionally biased region" description="Polar residues" evidence="4">
    <location>
        <begin position="1104"/>
        <end position="1115"/>
    </location>
</feature>
<feature type="compositionally biased region" description="Low complexity" evidence="4">
    <location>
        <begin position="1139"/>
        <end position="1151"/>
    </location>
</feature>
<keyword evidence="1 3" id="KW-0853">WD repeat</keyword>
<evidence type="ECO:0000256" key="1">
    <source>
        <dbReference type="ARBA" id="ARBA00022574"/>
    </source>
</evidence>